<reference evidence="1" key="1">
    <citation type="submission" date="2014-01" db="EMBL/GenBank/DDBJ databases">
        <authorList>
            <person name="Brown-Elliot B."/>
            <person name="Wallace R."/>
            <person name="Lenaerts A."/>
            <person name="Ordway D."/>
            <person name="DeGroote M.A."/>
            <person name="Parker T."/>
            <person name="Sizemore C."/>
            <person name="Tallon L.J."/>
            <person name="Sadzewicz L.K."/>
            <person name="Sengamalay N."/>
            <person name="Fraser C.M."/>
            <person name="Hine E."/>
            <person name="Shefchek K.A."/>
            <person name="Das S.P."/>
            <person name="Tettelin H."/>
        </authorList>
    </citation>
    <scope>NUCLEOTIDE SEQUENCE [LARGE SCALE GENOMIC DNA]</scope>
    <source>
        <strain evidence="1">4042</strain>
    </source>
</reference>
<protein>
    <submittedName>
        <fullName evidence="1">DNA polymerase IV 2 domain protein</fullName>
        <ecNumber evidence="1">2.7.7.7</ecNumber>
    </submittedName>
</protein>
<organism evidence="1">
    <name type="scientific">Mycobacterium xenopi 4042</name>
    <dbReference type="NCBI Taxonomy" id="1299334"/>
    <lineage>
        <taxon>Bacteria</taxon>
        <taxon>Bacillati</taxon>
        <taxon>Actinomycetota</taxon>
        <taxon>Actinomycetes</taxon>
        <taxon>Mycobacteriales</taxon>
        <taxon>Mycobacteriaceae</taxon>
        <taxon>Mycobacterium</taxon>
    </lineage>
</organism>
<keyword evidence="1" id="KW-0548">Nucleotidyltransferase</keyword>
<proteinExistence type="predicted"/>
<dbReference type="EMBL" id="JAOB01000090">
    <property type="protein sequence ID" value="EUA08851.1"/>
    <property type="molecule type" value="Genomic_DNA"/>
</dbReference>
<dbReference type="PROSITE" id="PS51257">
    <property type="entry name" value="PROKAR_LIPOPROTEIN"/>
    <property type="match status" value="1"/>
</dbReference>
<accession>X7YQ00</accession>
<comment type="caution">
    <text evidence="1">The sequence shown here is derived from an EMBL/GenBank/DDBJ whole genome shotgun (WGS) entry which is preliminary data.</text>
</comment>
<dbReference type="GO" id="GO:0003887">
    <property type="term" value="F:DNA-directed DNA polymerase activity"/>
    <property type="evidence" value="ECO:0007669"/>
    <property type="project" value="UniProtKB-EC"/>
</dbReference>
<name>X7YQ00_MYCXE</name>
<sequence>MKKSDMSTLTRSATLPYGTTDAAALVAVAGGCCSTRARLGQFAYWEWGFRV</sequence>
<gene>
    <name evidence="1" type="primary">dinX</name>
    <name evidence="1" type="ORF">I553_9908</name>
</gene>
<dbReference type="EC" id="2.7.7.7" evidence="1"/>
<dbReference type="PATRIC" id="fig|1299334.3.peg.9399"/>
<dbReference type="AlphaFoldDB" id="X7YQ00"/>
<keyword evidence="1" id="KW-0808">Transferase</keyword>
<evidence type="ECO:0000313" key="1">
    <source>
        <dbReference type="EMBL" id="EUA08851.1"/>
    </source>
</evidence>